<name>A0A345ZAS1_9BACT</name>
<accession>A0A345ZAS1</accession>
<evidence type="ECO:0000313" key="1">
    <source>
        <dbReference type="EMBL" id="AXK60388.1"/>
    </source>
</evidence>
<dbReference type="EMBL" id="CP025544">
    <property type="protein sequence ID" value="AXK60388.1"/>
    <property type="molecule type" value="Genomic_DNA"/>
</dbReference>
<reference evidence="1 2" key="1">
    <citation type="submission" date="2017-12" db="EMBL/GenBank/DDBJ databases">
        <title>Chromulinavorax destructans is a abundant pathogen of dominant heterotrophic picoflagllates.</title>
        <authorList>
            <person name="Deeg C.M."/>
            <person name="Zimmer M."/>
            <person name="Suttle C.A."/>
        </authorList>
    </citation>
    <scope>NUCLEOTIDE SEQUENCE [LARGE SCALE GENOMIC DNA]</scope>
    <source>
        <strain evidence="1 2">SeV1</strain>
    </source>
</reference>
<sequence length="359" mass="42685">MIFYNYSDKELVIMNNTMSEFCNGLWNIDFQNFFSRDRDFLNHILHKLNMVVDHRMYCKYLSVNNMNVTIQVSYFNAHEIKMVMKILQAISQYMNDISHDGKADIATYEFKLTQKKIEELLSQMPCDNLSDDEVILMNYFLNEFFQELRLILSKTQNQEFLENILSDIQNILENKIIVSKWGAGDLMARLRLNQDEVAVLIKSLKLLSLYFEDWDVETRIGGSFLEIDALIGKIEYWQFGMKFNVISEDDLNVMYNFINELTYEISDVDYDSSFSCDKQFLENMLSKIMIIMDNRIFFKKWNDYNPLEASSLDVDEIKVVIKILEARDQYFNDEDFYTKFGYLTQKIEELKNKLKTLFV</sequence>
<proteinExistence type="predicted"/>
<dbReference type="OrthoDB" id="8966985at2"/>
<dbReference type="AlphaFoldDB" id="A0A345ZAS1"/>
<dbReference type="RefSeq" id="WP_115585403.1">
    <property type="nucleotide sequence ID" value="NZ_CP025544.1"/>
</dbReference>
<dbReference type="Proteomes" id="UP000254834">
    <property type="component" value="Chromosome"/>
</dbReference>
<organism evidence="1 2">
    <name type="scientific">Candidatus Chromulinivorax destructor</name>
    <dbReference type="NCBI Taxonomy" id="2066483"/>
    <lineage>
        <taxon>Bacteria</taxon>
        <taxon>Candidatus Babelota</taxon>
        <taxon>Candidatus Babeliae</taxon>
        <taxon>Candidatus Babeliales</taxon>
        <taxon>Candidatus Chromulinivoraceae</taxon>
        <taxon>Candidatus Chromulinivorax</taxon>
    </lineage>
</organism>
<dbReference type="KEGG" id="cdes:C0J27_01310"/>
<protein>
    <submittedName>
        <fullName evidence="1">Uncharacterized protein</fullName>
    </submittedName>
</protein>
<evidence type="ECO:0000313" key="2">
    <source>
        <dbReference type="Proteomes" id="UP000254834"/>
    </source>
</evidence>
<gene>
    <name evidence="1" type="ORF">C0J27_01310</name>
</gene>
<keyword evidence="2" id="KW-1185">Reference proteome</keyword>